<dbReference type="Proteomes" id="UP001415857">
    <property type="component" value="Unassembled WGS sequence"/>
</dbReference>
<dbReference type="EMBL" id="JBBPBK010000015">
    <property type="protein sequence ID" value="KAK9268396.1"/>
    <property type="molecule type" value="Genomic_DNA"/>
</dbReference>
<dbReference type="AlphaFoldDB" id="A0AAP0R7H7"/>
<evidence type="ECO:0000313" key="2">
    <source>
        <dbReference type="EMBL" id="KAK9268396.1"/>
    </source>
</evidence>
<feature type="compositionally biased region" description="Polar residues" evidence="1">
    <location>
        <begin position="1"/>
        <end position="10"/>
    </location>
</feature>
<comment type="caution">
    <text evidence="2">The sequence shown here is derived from an EMBL/GenBank/DDBJ whole genome shotgun (WGS) entry which is preliminary data.</text>
</comment>
<accession>A0AAP0R7H7</accession>
<sequence>MEKTGDQNQGGEEEDDYDGSNCSSDKKRDTSRLKMKELGLSCMLNTEVGAVLAVIRRGPSPELNSQFIPSPEEHYDSSILQSLKSLRALIFNPQQEWRTIDPSVYLSPFLDVIQSDDVPASATGVALSAVLKILKLEIFDEKTPGARDAINSVRIREIKKDLIFENCFRKRVFRKEQEA</sequence>
<name>A0AAP0R7H7_LIQFO</name>
<evidence type="ECO:0000313" key="3">
    <source>
        <dbReference type="Proteomes" id="UP001415857"/>
    </source>
</evidence>
<keyword evidence="3" id="KW-1185">Reference proteome</keyword>
<proteinExistence type="predicted"/>
<gene>
    <name evidence="2" type="ORF">L1049_000145</name>
</gene>
<reference evidence="2 3" key="1">
    <citation type="journal article" date="2024" name="Plant J.">
        <title>Genome sequences and population genomics reveal climatic adaptation and genomic divergence between two closely related sweetgum species.</title>
        <authorList>
            <person name="Xu W.Q."/>
            <person name="Ren C.Q."/>
            <person name="Zhang X.Y."/>
            <person name="Comes H.P."/>
            <person name="Liu X.H."/>
            <person name="Li Y.G."/>
            <person name="Kettle C.J."/>
            <person name="Jalonen R."/>
            <person name="Gaisberger H."/>
            <person name="Ma Y.Z."/>
            <person name="Qiu Y.X."/>
        </authorList>
    </citation>
    <scope>NUCLEOTIDE SEQUENCE [LARGE SCALE GENOMIC DNA]</scope>
    <source>
        <strain evidence="2">Hangzhou</strain>
    </source>
</reference>
<organism evidence="2 3">
    <name type="scientific">Liquidambar formosana</name>
    <name type="common">Formosan gum</name>
    <dbReference type="NCBI Taxonomy" id="63359"/>
    <lineage>
        <taxon>Eukaryota</taxon>
        <taxon>Viridiplantae</taxon>
        <taxon>Streptophyta</taxon>
        <taxon>Embryophyta</taxon>
        <taxon>Tracheophyta</taxon>
        <taxon>Spermatophyta</taxon>
        <taxon>Magnoliopsida</taxon>
        <taxon>eudicotyledons</taxon>
        <taxon>Gunneridae</taxon>
        <taxon>Pentapetalae</taxon>
        <taxon>Saxifragales</taxon>
        <taxon>Altingiaceae</taxon>
        <taxon>Liquidambar</taxon>
    </lineage>
</organism>
<feature type="region of interest" description="Disordered" evidence="1">
    <location>
        <begin position="1"/>
        <end position="30"/>
    </location>
</feature>
<protein>
    <submittedName>
        <fullName evidence="2">Uncharacterized protein</fullName>
    </submittedName>
</protein>
<evidence type="ECO:0000256" key="1">
    <source>
        <dbReference type="SAM" id="MobiDB-lite"/>
    </source>
</evidence>